<evidence type="ECO:0000256" key="5">
    <source>
        <dbReference type="ARBA" id="ARBA00022678"/>
    </source>
</evidence>
<evidence type="ECO:0000313" key="20">
    <source>
        <dbReference type="Proteomes" id="UP001295444"/>
    </source>
</evidence>
<keyword evidence="3" id="KW-1003">Cell membrane</keyword>
<feature type="region of interest" description="Disordered" evidence="15">
    <location>
        <begin position="33"/>
        <end position="57"/>
    </location>
</feature>
<name>A0AAD1RMG0_PELCU</name>
<evidence type="ECO:0000256" key="6">
    <source>
        <dbReference type="ARBA" id="ARBA00022723"/>
    </source>
</evidence>
<comment type="subcellular location">
    <subcellularLocation>
        <location evidence="1">Cell membrane</location>
        <topology evidence="1">Lipid-anchor</topology>
        <topology evidence="1">GPI-anchor</topology>
    </subcellularLocation>
</comment>
<keyword evidence="10" id="KW-0034">Amyloid</keyword>
<dbReference type="InterPro" id="IPR000817">
    <property type="entry name" value="Prion"/>
</dbReference>
<evidence type="ECO:0000256" key="17">
    <source>
        <dbReference type="SAM" id="SignalP"/>
    </source>
</evidence>
<sequence>MQGERYRKMPQTLWTCFLLIFLILTLTEASKKGKKGGSWNSNRNPNQPGGSWSGWNQGNTGQNWGQNYYPAGGNSYNNKQWKPPKSKTNMKMVAAGAAAGALGGFMLGNAVGNMRYHFDNDMESRYYNNYRNQMPNQVYRPMYGENMHVSQDRFVSDCFNMTVTEYVIKEDDGKNASEINQLDRSVKTKIIRELCVHEYQRGSGLRVLYSPILSLFVVLFVYFVVQ</sequence>
<evidence type="ECO:0000256" key="11">
    <source>
        <dbReference type="ARBA" id="ARBA00023136"/>
    </source>
</evidence>
<keyword evidence="16" id="KW-0812">Transmembrane</keyword>
<dbReference type="EMBL" id="OW240914">
    <property type="protein sequence ID" value="CAH2274784.1"/>
    <property type="molecule type" value="Genomic_DNA"/>
</dbReference>
<evidence type="ECO:0000256" key="15">
    <source>
        <dbReference type="SAM" id="MobiDB-lite"/>
    </source>
</evidence>
<dbReference type="SMART" id="SM00157">
    <property type="entry name" value="PRP"/>
    <property type="match status" value="1"/>
</dbReference>
<gene>
    <name evidence="19" type="ORF">PECUL_23A030264</name>
</gene>
<evidence type="ECO:0000313" key="19">
    <source>
        <dbReference type="EMBL" id="CAH2274784.1"/>
    </source>
</evidence>
<evidence type="ECO:0000256" key="14">
    <source>
        <dbReference type="ARBA" id="ARBA00023288"/>
    </source>
</evidence>
<keyword evidence="13" id="KW-0325">Glycoprotein</keyword>
<feature type="chain" id="PRO_5041972555" evidence="17">
    <location>
        <begin position="30"/>
        <end position="226"/>
    </location>
</feature>
<keyword evidence="20" id="KW-1185">Reference proteome</keyword>
<feature type="transmembrane region" description="Helical" evidence="16">
    <location>
        <begin position="207"/>
        <end position="225"/>
    </location>
</feature>
<proteinExistence type="inferred from homology"/>
<dbReference type="SUPFAM" id="SSF54098">
    <property type="entry name" value="Prion-like"/>
    <property type="match status" value="1"/>
</dbReference>
<dbReference type="Proteomes" id="UP001295444">
    <property type="component" value="Chromosome 03"/>
</dbReference>
<dbReference type="InterPro" id="IPR036924">
    <property type="entry name" value="Prion/Doppel_b-ribbon_dom_sf"/>
</dbReference>
<feature type="compositionally biased region" description="Polar residues" evidence="15">
    <location>
        <begin position="38"/>
        <end position="50"/>
    </location>
</feature>
<keyword evidence="16" id="KW-1133">Transmembrane helix</keyword>
<dbReference type="GO" id="GO:0098552">
    <property type="term" value="C:side of membrane"/>
    <property type="evidence" value="ECO:0007669"/>
    <property type="project" value="UniProtKB-KW"/>
</dbReference>
<evidence type="ECO:0000256" key="1">
    <source>
        <dbReference type="ARBA" id="ARBA00004609"/>
    </source>
</evidence>
<dbReference type="PANTHER" id="PTHR15506">
    <property type="entry name" value="DOPPEL PRION"/>
    <property type="match status" value="1"/>
</dbReference>
<comment type="similarity">
    <text evidence="2">Belongs to the prion family.</text>
</comment>
<organism evidence="19 20">
    <name type="scientific">Pelobates cultripes</name>
    <name type="common">Western spadefoot toad</name>
    <dbReference type="NCBI Taxonomy" id="61616"/>
    <lineage>
        <taxon>Eukaryota</taxon>
        <taxon>Metazoa</taxon>
        <taxon>Chordata</taxon>
        <taxon>Craniata</taxon>
        <taxon>Vertebrata</taxon>
        <taxon>Euteleostomi</taxon>
        <taxon>Amphibia</taxon>
        <taxon>Batrachia</taxon>
        <taxon>Anura</taxon>
        <taxon>Pelobatoidea</taxon>
        <taxon>Pelobatidae</taxon>
        <taxon>Pelobates</taxon>
    </lineage>
</organism>
<accession>A0AAD1RMG0</accession>
<evidence type="ECO:0000256" key="9">
    <source>
        <dbReference type="ARBA" id="ARBA00023008"/>
    </source>
</evidence>
<evidence type="ECO:0000256" key="4">
    <source>
        <dbReference type="ARBA" id="ARBA00022622"/>
    </source>
</evidence>
<keyword evidence="8" id="KW-0677">Repeat</keyword>
<keyword evidence="4" id="KW-0336">GPI-anchor</keyword>
<feature type="domain" description="Prion/Doppel protein beta-ribbon" evidence="18">
    <location>
        <begin position="113"/>
        <end position="225"/>
    </location>
</feature>
<evidence type="ECO:0000259" key="18">
    <source>
        <dbReference type="Pfam" id="PF00377"/>
    </source>
</evidence>
<dbReference type="GO" id="GO:0046872">
    <property type="term" value="F:metal ion binding"/>
    <property type="evidence" value="ECO:0007669"/>
    <property type="project" value="UniProtKB-KW"/>
</dbReference>
<evidence type="ECO:0000256" key="2">
    <source>
        <dbReference type="ARBA" id="ARBA00009910"/>
    </source>
</evidence>
<dbReference type="InterPro" id="IPR022416">
    <property type="entry name" value="Prion/Doppel_prot_b-ribbon_dom"/>
</dbReference>
<evidence type="ECO:0000256" key="7">
    <source>
        <dbReference type="ARBA" id="ARBA00022729"/>
    </source>
</evidence>
<feature type="signal peptide" evidence="17">
    <location>
        <begin position="1"/>
        <end position="29"/>
    </location>
</feature>
<protein>
    <submittedName>
        <fullName evidence="19">Major prion homolog</fullName>
    </submittedName>
</protein>
<keyword evidence="5 19" id="KW-0640">Prion</keyword>
<reference evidence="19" key="1">
    <citation type="submission" date="2022-03" db="EMBL/GenBank/DDBJ databases">
        <authorList>
            <person name="Alioto T."/>
            <person name="Alioto T."/>
            <person name="Gomez Garrido J."/>
        </authorList>
    </citation>
    <scope>NUCLEOTIDE SEQUENCE</scope>
</reference>
<dbReference type="GO" id="GO:0005886">
    <property type="term" value="C:plasma membrane"/>
    <property type="evidence" value="ECO:0007669"/>
    <property type="project" value="UniProtKB-SubCell"/>
</dbReference>
<dbReference type="Pfam" id="PF00377">
    <property type="entry name" value="Prion"/>
    <property type="match status" value="1"/>
</dbReference>
<keyword evidence="9" id="KW-0186">Copper</keyword>
<dbReference type="Gene3D" id="1.10.790.10">
    <property type="entry name" value="Prion/Doppel protein, beta-ribbon domain"/>
    <property type="match status" value="1"/>
</dbReference>
<evidence type="ECO:0000256" key="16">
    <source>
        <dbReference type="SAM" id="Phobius"/>
    </source>
</evidence>
<feature type="transmembrane region" description="Helical" evidence="16">
    <location>
        <begin position="92"/>
        <end position="112"/>
    </location>
</feature>
<evidence type="ECO:0000256" key="10">
    <source>
        <dbReference type="ARBA" id="ARBA00023087"/>
    </source>
</evidence>
<keyword evidence="11 16" id="KW-0472">Membrane</keyword>
<evidence type="ECO:0000256" key="12">
    <source>
        <dbReference type="ARBA" id="ARBA00023157"/>
    </source>
</evidence>
<evidence type="ECO:0000256" key="3">
    <source>
        <dbReference type="ARBA" id="ARBA00022475"/>
    </source>
</evidence>
<evidence type="ECO:0000256" key="8">
    <source>
        <dbReference type="ARBA" id="ARBA00022737"/>
    </source>
</evidence>
<keyword evidence="7 17" id="KW-0732">Signal</keyword>
<keyword evidence="14" id="KW-0449">Lipoprotein</keyword>
<keyword evidence="6" id="KW-0479">Metal-binding</keyword>
<dbReference type="PANTHER" id="PTHR15506:SF2">
    <property type="entry name" value="MAJOR PRION PROTEIN"/>
    <property type="match status" value="1"/>
</dbReference>
<dbReference type="AlphaFoldDB" id="A0AAD1RMG0"/>
<keyword evidence="12" id="KW-1015">Disulfide bond</keyword>
<evidence type="ECO:0000256" key="13">
    <source>
        <dbReference type="ARBA" id="ARBA00023180"/>
    </source>
</evidence>
<dbReference type="GO" id="GO:0051260">
    <property type="term" value="P:protein homooligomerization"/>
    <property type="evidence" value="ECO:0007669"/>
    <property type="project" value="InterPro"/>
</dbReference>